<evidence type="ECO:0000256" key="3">
    <source>
        <dbReference type="SAM" id="MobiDB-lite"/>
    </source>
</evidence>
<dbReference type="GO" id="GO:0005216">
    <property type="term" value="F:monoatomic ion channel activity"/>
    <property type="evidence" value="ECO:0007669"/>
    <property type="project" value="InterPro"/>
</dbReference>
<evidence type="ECO:0000256" key="2">
    <source>
        <dbReference type="SAM" id="Coils"/>
    </source>
</evidence>
<feature type="compositionally biased region" description="Basic and acidic residues" evidence="3">
    <location>
        <begin position="1461"/>
        <end position="1478"/>
    </location>
</feature>
<protein>
    <recommendedName>
        <fullName evidence="7">Ion transport domain-containing protein</fullName>
    </recommendedName>
</protein>
<keyword evidence="4" id="KW-0812">Transmembrane</keyword>
<dbReference type="SUPFAM" id="SSF50978">
    <property type="entry name" value="WD40 repeat-like"/>
    <property type="match status" value="1"/>
</dbReference>
<dbReference type="EMBL" id="JAAAIP010000102">
    <property type="protein sequence ID" value="KAG0325761.1"/>
    <property type="molecule type" value="Genomic_DNA"/>
</dbReference>
<keyword evidence="4" id="KW-1133">Transmembrane helix</keyword>
<feature type="transmembrane region" description="Helical" evidence="4">
    <location>
        <begin position="1270"/>
        <end position="1292"/>
    </location>
</feature>
<proteinExistence type="predicted"/>
<reference evidence="5" key="1">
    <citation type="journal article" date="2020" name="Fungal Divers.">
        <title>Resolving the Mortierellaceae phylogeny through synthesis of multi-gene phylogenetics and phylogenomics.</title>
        <authorList>
            <person name="Vandepol N."/>
            <person name="Liber J."/>
            <person name="Desiro A."/>
            <person name="Na H."/>
            <person name="Kennedy M."/>
            <person name="Barry K."/>
            <person name="Grigoriev I.V."/>
            <person name="Miller A.N."/>
            <person name="O'Donnell K."/>
            <person name="Stajich J.E."/>
            <person name="Bonito G."/>
        </authorList>
    </citation>
    <scope>NUCLEOTIDE SEQUENCE</scope>
    <source>
        <strain evidence="5">REB-010B</strain>
    </source>
</reference>
<evidence type="ECO:0000313" key="6">
    <source>
        <dbReference type="Proteomes" id="UP000738325"/>
    </source>
</evidence>
<dbReference type="OrthoDB" id="2352140at2759"/>
<keyword evidence="2" id="KW-0175">Coiled coil</keyword>
<dbReference type="GO" id="GO:0098703">
    <property type="term" value="P:calcium ion import across plasma membrane"/>
    <property type="evidence" value="ECO:0007669"/>
    <property type="project" value="TreeGrafter"/>
</dbReference>
<feature type="compositionally biased region" description="Basic and acidic residues" evidence="3">
    <location>
        <begin position="33"/>
        <end position="43"/>
    </location>
</feature>
<keyword evidence="6" id="KW-1185">Reference proteome</keyword>
<feature type="transmembrane region" description="Helical" evidence="4">
    <location>
        <begin position="1074"/>
        <end position="1100"/>
    </location>
</feature>
<dbReference type="InterPro" id="IPR036322">
    <property type="entry name" value="WD40_repeat_dom_sf"/>
</dbReference>
<feature type="transmembrane region" description="Helical" evidence="4">
    <location>
        <begin position="1204"/>
        <end position="1224"/>
    </location>
</feature>
<feature type="region of interest" description="Disordered" evidence="3">
    <location>
        <begin position="1"/>
        <end position="52"/>
    </location>
</feature>
<comment type="caution">
    <text evidence="5">The sequence shown here is derived from an EMBL/GenBank/DDBJ whole genome shotgun (WGS) entry which is preliminary data.</text>
</comment>
<keyword evidence="1" id="KW-0677">Repeat</keyword>
<keyword evidence="4" id="KW-0472">Membrane</keyword>
<feature type="coiled-coil region" evidence="2">
    <location>
        <begin position="1497"/>
        <end position="1536"/>
    </location>
</feature>
<evidence type="ECO:0000313" key="5">
    <source>
        <dbReference type="EMBL" id="KAG0325761.1"/>
    </source>
</evidence>
<feature type="compositionally biased region" description="Basic and acidic residues" evidence="3">
    <location>
        <begin position="1"/>
        <end position="10"/>
    </location>
</feature>
<feature type="region of interest" description="Disordered" evidence="3">
    <location>
        <begin position="1402"/>
        <end position="1491"/>
    </location>
</feature>
<organism evidence="5 6">
    <name type="scientific">Dissophora globulifera</name>
    <dbReference type="NCBI Taxonomy" id="979702"/>
    <lineage>
        <taxon>Eukaryota</taxon>
        <taxon>Fungi</taxon>
        <taxon>Fungi incertae sedis</taxon>
        <taxon>Mucoromycota</taxon>
        <taxon>Mortierellomycotina</taxon>
        <taxon>Mortierellomycetes</taxon>
        <taxon>Mortierellales</taxon>
        <taxon>Mortierellaceae</taxon>
        <taxon>Dissophora</taxon>
    </lineage>
</organism>
<sequence length="1542" mass="174112">MSDFPGEKASVDGSAFDASSVSSQEILELGVAEPDRGDTKVDSDYNNNNTGGEKLTQQILNWRSKMEATKPPPHAIRRWYMEDGDSGVMDSTERPTKPITVGPEQFSVDLHLDGIDAGAYELVLCVSLNSANANALEELWFMAQRKGVDDLYGGIDVEPTEPNVLLTIGVDAGEIDFTFELHYIELQSNLVKSTPRDNERVIYGDGKPDQIIAVGRVEEPSKKSTSIRAFDISDNGDHAATIYVADGLAHVDVWDLRAMGQRTSLAQPQLYNVASSRSVFAVPPSLERTIENPVPISINISSSGAQVAVCTDGDADDCGIPFLVLKTAPAAPADKNLSDPWRLVKSKTVCDGSHFHLISFYKSGGLNHSHDYGDDDDDCERFWTCDATSFTFYSIKNNWSRIYTLSMQGMGLQTAKNALTSIHGRYFAWTGVQGIISIWEYETGNLVSRIHTGREDLMYPSLSMDGSMVAFSCRGSIQIRDTFSGIPLAILNEGLNSENQYEVIFGQEHFMVRLGSDSSSSRLSDNQRRGIVRVSDAVLLKTEYIYEDYRFHYPQSNYDPVFAYLQGSNLNVMKLGALLTPSHLNECGVGENCVRAPLELEVLHQECSNIFKNAAEFSFNVMADCNLVRDVTSSCIKITALDGSGKSTKQMITIPFGDYFIEKHAVFLPMTSQLALVSNGYLQLWNLSSEKKPSSRFCELALIVKYEKLPDNIKPVYFCDRSVISARACVHGKRILIRLSPAELHRLDVQEADNLEGDSEVVLTLPKSPEDTLASTDDYRMAQGYIKLIDIYVDGDDAVKQVVLKYLKTHIRLTSEILVSSLTTLCSAWTQELSSTLEAMISDMLPHDRITWAPDVNVTKTQDPLAIILEKAKLYSKALPVVQILMDYCVHHAYRSHNLAFMSPLFGNLRDFMESYPEEAQTLLDRIAFIPVLERSHILNNHILIYSPSFRFHFWKPRMTPLCDIEDPILQLHFSSSPPDPRNDRFTLPVFMASFDVLWSYREGRLSIGSSSDAMAEASNTLKLSWWRTLYYAIRLKSRLRMESYVECYDFDLEFFENPAVAALVAYKWSTIGFWYWFVRFIFQCCLYAMIIIASIMQVYYPAPSKLAGLFIAIIAMSAIFLWLEMLQAVRGYSRYAGSAYNKLDVITFCLTMVAGVDQLVLICKNDTHGNTRLLSYSLFELRINKMVCKYVTIMKDVVSEIKVFFIIFAGGTLAFAIAVLHLLRACPYEGCDGPTTSFSGNFLGALFQTYFFMGGRWDPVSDEFATQDWGFQLMMALFFFFTVILMLNVLIGKLNCKLLRSLINVAFVRGDESWRLVWIESRLRYIESAENMSYHIPGFRQTYNWFPKEIYFTADPKQVKKFRKTHPANGKGDDDTDRTEDMMCSTPDVLDYFYDNHSAVEALEDDNEEENKTRELEESAEGEEQHSDTDDDENEDEDDEKEDEDDEDDDGGSDDDKEESESSKKQNERGEKNKRESGLLPDDESISKGNRDAAIIKQLSSQVEEIKAQLQQQLADQLIAQQEQARQQFEELRKLLLGRDV</sequence>
<evidence type="ECO:0000256" key="4">
    <source>
        <dbReference type="SAM" id="Phobius"/>
    </source>
</evidence>
<feature type="compositionally biased region" description="Acidic residues" evidence="3">
    <location>
        <begin position="1430"/>
        <end position="1460"/>
    </location>
</feature>
<evidence type="ECO:0000256" key="1">
    <source>
        <dbReference type="ARBA" id="ARBA00022737"/>
    </source>
</evidence>
<dbReference type="Proteomes" id="UP000738325">
    <property type="component" value="Unassembled WGS sequence"/>
</dbReference>
<feature type="transmembrane region" description="Helical" evidence="4">
    <location>
        <begin position="1107"/>
        <end position="1126"/>
    </location>
</feature>
<dbReference type="GO" id="GO:0005886">
    <property type="term" value="C:plasma membrane"/>
    <property type="evidence" value="ECO:0007669"/>
    <property type="project" value="TreeGrafter"/>
</dbReference>
<feature type="region of interest" description="Disordered" evidence="3">
    <location>
        <begin position="1363"/>
        <end position="1384"/>
    </location>
</feature>
<feature type="compositionally biased region" description="Basic and acidic residues" evidence="3">
    <location>
        <begin position="1411"/>
        <end position="1429"/>
    </location>
</feature>
<evidence type="ECO:0008006" key="7">
    <source>
        <dbReference type="Google" id="ProtNLM"/>
    </source>
</evidence>
<gene>
    <name evidence="5" type="ORF">BGZ99_000206</name>
</gene>
<dbReference type="InterPro" id="IPR024862">
    <property type="entry name" value="TRPV"/>
</dbReference>
<feature type="transmembrane region" description="Helical" evidence="4">
    <location>
        <begin position="1146"/>
        <end position="1164"/>
    </location>
</feature>
<name>A0A9P6RUK9_9FUNG</name>
<dbReference type="PANTHER" id="PTHR10582">
    <property type="entry name" value="TRANSIENT RECEPTOR POTENTIAL ION CHANNEL PROTEIN"/>
    <property type="match status" value="1"/>
</dbReference>
<dbReference type="PANTHER" id="PTHR10582:SF2">
    <property type="entry name" value="INACTIVE"/>
    <property type="match status" value="1"/>
</dbReference>
<accession>A0A9P6RUK9</accession>